<evidence type="ECO:0000313" key="6">
    <source>
        <dbReference type="EMBL" id="PJE58907.1"/>
    </source>
</evidence>
<evidence type="ECO:0000256" key="1">
    <source>
        <dbReference type="ARBA" id="ARBA00014738"/>
    </source>
</evidence>
<feature type="domain" description="Cysteinyl-tRNA synthetase class Ia DALR" evidence="5">
    <location>
        <begin position="13"/>
        <end position="82"/>
    </location>
</feature>
<name>A0A2M8KG88_9BACT</name>
<dbReference type="SUPFAM" id="SSF47323">
    <property type="entry name" value="Anticodon-binding domain of a subclass of class I aminoacyl-tRNA synthetases"/>
    <property type="match status" value="1"/>
</dbReference>
<evidence type="ECO:0000256" key="3">
    <source>
        <dbReference type="ARBA" id="ARBA00022741"/>
    </source>
</evidence>
<dbReference type="Proteomes" id="UP000231347">
    <property type="component" value="Unassembled WGS sequence"/>
</dbReference>
<dbReference type="GO" id="GO:0006423">
    <property type="term" value="P:cysteinyl-tRNA aminoacylation"/>
    <property type="evidence" value="ECO:0007669"/>
    <property type="project" value="InterPro"/>
</dbReference>
<feature type="non-terminal residue" evidence="6">
    <location>
        <position position="1"/>
    </location>
</feature>
<dbReference type="GO" id="GO:0005737">
    <property type="term" value="C:cytoplasm"/>
    <property type="evidence" value="ECO:0007669"/>
    <property type="project" value="InterPro"/>
</dbReference>
<accession>A0A2M8KG88</accession>
<dbReference type="GO" id="GO:0004817">
    <property type="term" value="F:cysteine-tRNA ligase activity"/>
    <property type="evidence" value="ECO:0007669"/>
    <property type="project" value="InterPro"/>
</dbReference>
<dbReference type="Pfam" id="PF09190">
    <property type="entry name" value="DALR_2"/>
    <property type="match status" value="1"/>
</dbReference>
<evidence type="ECO:0000256" key="4">
    <source>
        <dbReference type="ARBA" id="ARBA00022840"/>
    </source>
</evidence>
<dbReference type="InterPro" id="IPR009080">
    <property type="entry name" value="tRNAsynth_Ia_anticodon-bd"/>
</dbReference>
<reference evidence="7" key="1">
    <citation type="submission" date="2017-09" db="EMBL/GenBank/DDBJ databases">
        <title>Depth-based differentiation of microbial function through sediment-hosted aquifers and enrichment of novel symbionts in the deep terrestrial subsurface.</title>
        <authorList>
            <person name="Probst A.J."/>
            <person name="Ladd B."/>
            <person name="Jarett J.K."/>
            <person name="Geller-Mcgrath D.E."/>
            <person name="Sieber C.M.K."/>
            <person name="Emerson J.B."/>
            <person name="Anantharaman K."/>
            <person name="Thomas B.C."/>
            <person name="Malmstrom R."/>
            <person name="Stieglmeier M."/>
            <person name="Klingl A."/>
            <person name="Woyke T."/>
            <person name="Ryan C.M."/>
            <person name="Banfield J.F."/>
        </authorList>
    </citation>
    <scope>NUCLEOTIDE SEQUENCE [LARGE SCALE GENOMIC DNA]</scope>
</reference>
<organism evidence="6 7">
    <name type="scientific">Candidatus Portnoybacteria bacterium CG10_big_fil_rev_8_21_14_0_10_40_22</name>
    <dbReference type="NCBI Taxonomy" id="1974814"/>
    <lineage>
        <taxon>Bacteria</taxon>
        <taxon>Candidatus Portnoyibacteriota</taxon>
    </lineage>
</organism>
<evidence type="ECO:0000313" key="7">
    <source>
        <dbReference type="Proteomes" id="UP000231347"/>
    </source>
</evidence>
<sequence length="110" mass="12527">NTLHSVITIAQKDFESNLNDDLNTPQAIAVVFDFIRDINKTTETEHASLSPANAKTIYDLMIKFDKILGLGLDKIQKPETQDKIPQKVQELFNKRNQARQQKNFSLADNL</sequence>
<keyword evidence="2" id="KW-0436">Ligase</keyword>
<evidence type="ECO:0000256" key="2">
    <source>
        <dbReference type="ARBA" id="ARBA00022598"/>
    </source>
</evidence>
<keyword evidence="3" id="KW-0547">Nucleotide-binding</keyword>
<dbReference type="Gene3D" id="1.20.120.1910">
    <property type="entry name" value="Cysteine-tRNA ligase, C-terminal anti-codon recognition domain"/>
    <property type="match status" value="1"/>
</dbReference>
<gene>
    <name evidence="6" type="ORF">COU83_01245</name>
</gene>
<comment type="caution">
    <text evidence="6">The sequence shown here is derived from an EMBL/GenBank/DDBJ whole genome shotgun (WGS) entry which is preliminary data.</text>
</comment>
<proteinExistence type="predicted"/>
<feature type="non-terminal residue" evidence="6">
    <location>
        <position position="110"/>
    </location>
</feature>
<dbReference type="AlphaFoldDB" id="A0A2M8KG88"/>
<dbReference type="GO" id="GO:0005524">
    <property type="term" value="F:ATP binding"/>
    <property type="evidence" value="ECO:0007669"/>
    <property type="project" value="UniProtKB-KW"/>
</dbReference>
<protein>
    <recommendedName>
        <fullName evidence="1">Cysteine--tRNA ligase</fullName>
    </recommendedName>
</protein>
<dbReference type="SMART" id="SM00840">
    <property type="entry name" value="DALR_2"/>
    <property type="match status" value="1"/>
</dbReference>
<dbReference type="InterPro" id="IPR015273">
    <property type="entry name" value="Cys-tRNA-synt_Ia_DALR"/>
</dbReference>
<keyword evidence="4" id="KW-0067">ATP-binding</keyword>
<evidence type="ECO:0000259" key="5">
    <source>
        <dbReference type="SMART" id="SM00840"/>
    </source>
</evidence>
<dbReference type="EMBL" id="PFDY01000031">
    <property type="protein sequence ID" value="PJE58907.1"/>
    <property type="molecule type" value="Genomic_DNA"/>
</dbReference>